<name>A0A0F9ELU1_9ZZZZ</name>
<accession>A0A0F9ELU1</accession>
<dbReference type="EMBL" id="LAZR01024474">
    <property type="protein sequence ID" value="KKL75019.1"/>
    <property type="molecule type" value="Genomic_DNA"/>
</dbReference>
<protein>
    <submittedName>
        <fullName evidence="1">Uncharacterized protein</fullName>
    </submittedName>
</protein>
<evidence type="ECO:0000313" key="1">
    <source>
        <dbReference type="EMBL" id="KKL75019.1"/>
    </source>
</evidence>
<gene>
    <name evidence="1" type="ORF">LCGC14_2059100</name>
</gene>
<organism evidence="1">
    <name type="scientific">marine sediment metagenome</name>
    <dbReference type="NCBI Taxonomy" id="412755"/>
    <lineage>
        <taxon>unclassified sequences</taxon>
        <taxon>metagenomes</taxon>
        <taxon>ecological metagenomes</taxon>
    </lineage>
</organism>
<proteinExistence type="predicted"/>
<comment type="caution">
    <text evidence="1">The sequence shown here is derived from an EMBL/GenBank/DDBJ whole genome shotgun (WGS) entry which is preliminary data.</text>
</comment>
<sequence>MAGIRPFQSPHGGHELIGYAPLAPSQTYVIGDPVYIATDQLTISIKDETAILVNELVGFAAEPASGMLAGSRNTSMTIVNPAEGGGAVENSMRKFYRLQQGQLWVTNNFWDAVTGLTQDTVAGTDLYNHWQLSSGATQAEEWGLVDVDATAGTDVQARIVMILDASGRPFTADTAETTAGTTATQIVFEIANISELGQVGIGVNA</sequence>
<reference evidence="1" key="1">
    <citation type="journal article" date="2015" name="Nature">
        <title>Complex archaea that bridge the gap between prokaryotes and eukaryotes.</title>
        <authorList>
            <person name="Spang A."/>
            <person name="Saw J.H."/>
            <person name="Jorgensen S.L."/>
            <person name="Zaremba-Niedzwiedzka K."/>
            <person name="Martijn J."/>
            <person name="Lind A.E."/>
            <person name="van Eijk R."/>
            <person name="Schleper C."/>
            <person name="Guy L."/>
            <person name="Ettema T.J."/>
        </authorList>
    </citation>
    <scope>NUCLEOTIDE SEQUENCE</scope>
</reference>
<dbReference type="AlphaFoldDB" id="A0A0F9ELU1"/>